<evidence type="ECO:0000313" key="3">
    <source>
        <dbReference type="Proteomes" id="UP001497516"/>
    </source>
</evidence>
<evidence type="ECO:0000256" key="1">
    <source>
        <dbReference type="SAM" id="MobiDB-lite"/>
    </source>
</evidence>
<evidence type="ECO:0000313" key="2">
    <source>
        <dbReference type="EMBL" id="CAL1395673.1"/>
    </source>
</evidence>
<dbReference type="EMBL" id="OZ034819">
    <property type="protein sequence ID" value="CAL1395673.1"/>
    <property type="molecule type" value="Genomic_DNA"/>
</dbReference>
<accession>A0AAV2FBR4</accession>
<keyword evidence="3" id="KW-1185">Reference proteome</keyword>
<name>A0AAV2FBR4_9ROSI</name>
<reference evidence="2 3" key="1">
    <citation type="submission" date="2024-04" db="EMBL/GenBank/DDBJ databases">
        <authorList>
            <person name="Fracassetti M."/>
        </authorList>
    </citation>
    <scope>NUCLEOTIDE SEQUENCE [LARGE SCALE GENOMIC DNA]</scope>
</reference>
<organism evidence="2 3">
    <name type="scientific">Linum trigynum</name>
    <dbReference type="NCBI Taxonomy" id="586398"/>
    <lineage>
        <taxon>Eukaryota</taxon>
        <taxon>Viridiplantae</taxon>
        <taxon>Streptophyta</taxon>
        <taxon>Embryophyta</taxon>
        <taxon>Tracheophyta</taxon>
        <taxon>Spermatophyta</taxon>
        <taxon>Magnoliopsida</taxon>
        <taxon>eudicotyledons</taxon>
        <taxon>Gunneridae</taxon>
        <taxon>Pentapetalae</taxon>
        <taxon>rosids</taxon>
        <taxon>fabids</taxon>
        <taxon>Malpighiales</taxon>
        <taxon>Linaceae</taxon>
        <taxon>Linum</taxon>
    </lineage>
</organism>
<protein>
    <submittedName>
        <fullName evidence="2">Uncharacterized protein</fullName>
    </submittedName>
</protein>
<dbReference type="AlphaFoldDB" id="A0AAV2FBR4"/>
<dbReference type="Proteomes" id="UP001497516">
    <property type="component" value="Chromosome 6"/>
</dbReference>
<proteinExistence type="predicted"/>
<feature type="region of interest" description="Disordered" evidence="1">
    <location>
        <begin position="114"/>
        <end position="134"/>
    </location>
</feature>
<feature type="region of interest" description="Disordered" evidence="1">
    <location>
        <begin position="187"/>
        <end position="282"/>
    </location>
</feature>
<gene>
    <name evidence="2" type="ORF">LTRI10_LOCUS36088</name>
</gene>
<sequence>MARILANLNPTASLGSRETEKADSELEQKEAIWCVIFRDENVTAYDATPPLCALAAEIPVKRSLETCSKMSDLCVNDNRGPGAELGTERRMAAVRIALTPRSAVEAMTMSKLEEAEQISRGSSPAEHMSRRDSRSAVTQFAVTELRTPMTALTVGELMAIIVDATSLTTRGAGWTFSWRIGPLGQRNWLPTRNRENEGGEFPRSTPESEKTGVAGVWPPSTHLESWSPAEGRAAELPASDATRESGCDPLAKPRSATLGRGEQQERYGPGRATTLVSGAFRS</sequence>